<dbReference type="FunFam" id="3.10.110.10:FF:000028">
    <property type="entry name" value="Probable ubiquitin-conjugating enzyme E2 23"/>
    <property type="match status" value="1"/>
</dbReference>
<dbReference type="SMART" id="SM00212">
    <property type="entry name" value="UBCc"/>
    <property type="match status" value="1"/>
</dbReference>
<dbReference type="AlphaFoldDB" id="A0A7N0TJ93"/>
<evidence type="ECO:0000256" key="3">
    <source>
        <dbReference type="ARBA" id="ARBA00022741"/>
    </source>
</evidence>
<name>A0A7N0TJ93_KALFE</name>
<evidence type="ECO:0000256" key="4">
    <source>
        <dbReference type="ARBA" id="ARBA00022786"/>
    </source>
</evidence>
<evidence type="ECO:0000313" key="8">
    <source>
        <dbReference type="EnsemblPlants" id="Kaladp0039s0059.1.v1.1"/>
    </source>
</evidence>
<dbReference type="SUPFAM" id="SSF54495">
    <property type="entry name" value="UBC-like"/>
    <property type="match status" value="1"/>
</dbReference>
<dbReference type="CDD" id="cd23837">
    <property type="entry name" value="UBCc_UBE2O"/>
    <property type="match status" value="1"/>
</dbReference>
<feature type="domain" description="UBC core" evidence="7">
    <location>
        <begin position="190"/>
        <end position="350"/>
    </location>
</feature>
<dbReference type="GO" id="GO:0005524">
    <property type="term" value="F:ATP binding"/>
    <property type="evidence" value="ECO:0007669"/>
    <property type="project" value="UniProtKB-KW"/>
</dbReference>
<dbReference type="InterPro" id="IPR000608">
    <property type="entry name" value="UBC"/>
</dbReference>
<keyword evidence="3" id="KW-0547">Nucleotide-binding</keyword>
<organism evidence="8 9">
    <name type="scientific">Kalanchoe fedtschenkoi</name>
    <name type="common">Lavender scallops</name>
    <name type="synonym">South American air plant</name>
    <dbReference type="NCBI Taxonomy" id="63787"/>
    <lineage>
        <taxon>Eukaryota</taxon>
        <taxon>Viridiplantae</taxon>
        <taxon>Streptophyta</taxon>
        <taxon>Embryophyta</taxon>
        <taxon>Tracheophyta</taxon>
        <taxon>Spermatophyta</taxon>
        <taxon>Magnoliopsida</taxon>
        <taxon>eudicotyledons</taxon>
        <taxon>Gunneridae</taxon>
        <taxon>Pentapetalae</taxon>
        <taxon>Saxifragales</taxon>
        <taxon>Crassulaceae</taxon>
        <taxon>Kalanchoe</taxon>
    </lineage>
</organism>
<dbReference type="EC" id="2.3.2.23" evidence="1"/>
<keyword evidence="4" id="KW-0833">Ubl conjugation pathway</keyword>
<dbReference type="PANTHER" id="PTHR46116">
    <property type="entry name" value="(E3-INDEPENDENT) E2 UBIQUITIN-CONJUGATING ENZYME"/>
    <property type="match status" value="1"/>
</dbReference>
<dbReference type="Pfam" id="PF00179">
    <property type="entry name" value="UQ_con"/>
    <property type="match status" value="1"/>
</dbReference>
<dbReference type="PANTHER" id="PTHR46116:SF18">
    <property type="entry name" value="UBIQUITIN-CONJUGATING ENZYME E2 38 ISOFORM X1"/>
    <property type="match status" value="1"/>
</dbReference>
<dbReference type="Gene3D" id="3.10.110.10">
    <property type="entry name" value="Ubiquitin Conjugating Enzyme"/>
    <property type="match status" value="1"/>
</dbReference>
<feature type="region of interest" description="Disordered" evidence="6">
    <location>
        <begin position="25"/>
        <end position="68"/>
    </location>
</feature>
<evidence type="ECO:0000313" key="9">
    <source>
        <dbReference type="Proteomes" id="UP000594263"/>
    </source>
</evidence>
<evidence type="ECO:0000259" key="7">
    <source>
        <dbReference type="PROSITE" id="PS50127"/>
    </source>
</evidence>
<evidence type="ECO:0000256" key="1">
    <source>
        <dbReference type="ARBA" id="ARBA00012486"/>
    </source>
</evidence>
<dbReference type="EnsemblPlants" id="Kaladp0039s0059.1.v1.1">
    <property type="protein sequence ID" value="Kaladp0039s0059.1.v1.1"/>
    <property type="gene ID" value="Kaladp0039s0059.v1.1"/>
</dbReference>
<protein>
    <recommendedName>
        <fullName evidence="1">E2 ubiquitin-conjugating enzyme</fullName>
        <ecNumber evidence="1">2.3.2.23</ecNumber>
    </recommendedName>
</protein>
<dbReference type="InterPro" id="IPR016135">
    <property type="entry name" value="UBQ-conjugating_enzyme/RWD"/>
</dbReference>
<dbReference type="PROSITE" id="PS50127">
    <property type="entry name" value="UBC_2"/>
    <property type="match status" value="1"/>
</dbReference>
<feature type="compositionally biased region" description="Acidic residues" evidence="6">
    <location>
        <begin position="43"/>
        <end position="68"/>
    </location>
</feature>
<dbReference type="GO" id="GO:0061631">
    <property type="term" value="F:ubiquitin conjugating enzyme activity"/>
    <property type="evidence" value="ECO:0007669"/>
    <property type="project" value="UniProtKB-EC"/>
</dbReference>
<evidence type="ECO:0000256" key="6">
    <source>
        <dbReference type="SAM" id="MobiDB-lite"/>
    </source>
</evidence>
<accession>A0A7N0TJ93</accession>
<feature type="compositionally biased region" description="Polar residues" evidence="6">
    <location>
        <begin position="25"/>
        <end position="35"/>
    </location>
</feature>
<dbReference type="Gramene" id="Kaladp0039s0059.1.v1.1">
    <property type="protein sequence ID" value="Kaladp0039s0059.1.v1.1"/>
    <property type="gene ID" value="Kaladp0039s0059.v1.1"/>
</dbReference>
<keyword evidence="2" id="KW-0808">Transferase</keyword>
<evidence type="ECO:0000256" key="5">
    <source>
        <dbReference type="ARBA" id="ARBA00022840"/>
    </source>
</evidence>
<reference evidence="8" key="1">
    <citation type="submission" date="2021-01" db="UniProtKB">
        <authorList>
            <consortium name="EnsemblPlants"/>
        </authorList>
    </citation>
    <scope>IDENTIFICATION</scope>
</reference>
<dbReference type="OMA" id="GNEEHIM"/>
<evidence type="ECO:0000256" key="2">
    <source>
        <dbReference type="ARBA" id="ARBA00022679"/>
    </source>
</evidence>
<feature type="region of interest" description="Disordered" evidence="6">
    <location>
        <begin position="113"/>
        <end position="155"/>
    </location>
</feature>
<proteinExistence type="predicted"/>
<keyword evidence="9" id="KW-1185">Reference proteome</keyword>
<dbReference type="Proteomes" id="UP000594263">
    <property type="component" value="Unplaced"/>
</dbReference>
<keyword evidence="5" id="KW-0067">ATP-binding</keyword>
<sequence>MEIDDCVVPEISSSSAVKKIEENVTSDIGNSTSAADSDMSFHDEEEFEDNCEDGGSEYYDNDDYDDDYMYAEDDDKYTKMQSQFDNVDLPPGVEISLPWMEAAASKTVQSASSSSLPSVKEHSGATTTTAQVQKMEVATASSSTLAEAGNPEEAARERYEGFKRFDTVEEFTDHHYTDVGLAKMQNPDKKWVKKVQEEWNVLEQNLPDTIYVRVSEKRMDLLRAVIIGPAGTPYHDGLFTFDAVFPHEYPAVPPMVFYYSGGLRLNPNLYDCGKVCLSLLHTWSGKQTEMWIPGKSTMLQVLVSIQGLILNANPFFNEPGYEKSYRGAEGEKRSRKYNNDVYILSLKTMMYTLRRPPLHFEDLVVGHFRVRAHDIMAACKAYMEGVIVGSALNGEGEKGKCSIEFKQGVTQMMIVLIKLFTSNGSKDLEQFLPTACMSQSLTMHMKGNQLIMHLYLKA</sequence>